<proteinExistence type="predicted"/>
<dbReference type="EMBL" id="MBFT01000519">
    <property type="protein sequence ID" value="PVU89850.1"/>
    <property type="molecule type" value="Genomic_DNA"/>
</dbReference>
<feature type="signal peptide" evidence="1">
    <location>
        <begin position="1"/>
        <end position="24"/>
    </location>
</feature>
<dbReference type="Gene3D" id="3.40.33.10">
    <property type="entry name" value="CAP"/>
    <property type="match status" value="1"/>
</dbReference>
<protein>
    <recommendedName>
        <fullName evidence="2">SCP domain-containing protein</fullName>
    </recommendedName>
</protein>
<dbReference type="PANTHER" id="PTHR31157:SF1">
    <property type="entry name" value="SCP DOMAIN-CONTAINING PROTEIN"/>
    <property type="match status" value="1"/>
</dbReference>
<dbReference type="PANTHER" id="PTHR31157">
    <property type="entry name" value="SCP DOMAIN-CONTAINING PROTEIN"/>
    <property type="match status" value="1"/>
</dbReference>
<dbReference type="InterPro" id="IPR035940">
    <property type="entry name" value="CAP_sf"/>
</dbReference>
<feature type="domain" description="SCP" evidence="2">
    <location>
        <begin position="68"/>
        <end position="166"/>
    </location>
</feature>
<evidence type="ECO:0000259" key="2">
    <source>
        <dbReference type="Pfam" id="PF00188"/>
    </source>
</evidence>
<evidence type="ECO:0000256" key="1">
    <source>
        <dbReference type="SAM" id="SignalP"/>
    </source>
</evidence>
<dbReference type="SUPFAM" id="SSF55797">
    <property type="entry name" value="PR-1-like"/>
    <property type="match status" value="1"/>
</dbReference>
<gene>
    <name evidence="3" type="ORF">BB559_004897</name>
</gene>
<organism evidence="3 4">
    <name type="scientific">Furculomyces boomerangus</name>
    <dbReference type="NCBI Taxonomy" id="61424"/>
    <lineage>
        <taxon>Eukaryota</taxon>
        <taxon>Fungi</taxon>
        <taxon>Fungi incertae sedis</taxon>
        <taxon>Zoopagomycota</taxon>
        <taxon>Kickxellomycotina</taxon>
        <taxon>Harpellomycetes</taxon>
        <taxon>Harpellales</taxon>
        <taxon>Harpellaceae</taxon>
        <taxon>Furculomyces</taxon>
    </lineage>
</organism>
<dbReference type="AlphaFoldDB" id="A0A2T9YBZ8"/>
<dbReference type="Proteomes" id="UP000245699">
    <property type="component" value="Unassembled WGS sequence"/>
</dbReference>
<sequence length="191" mass="20841">MLLLRSIAFFATSAVLLKANPVSGVEELGSPLAMENKPGSGIRDVNLAARALSNSDFSDDIIKVVCGTNKEREKMKLPPLKIYSVLNEIAQKHSSYQNSNKKTTHDDPGGTLGKRLTGMSVRWSFCAENVAGGFDDTQRVVQAWMNSPGHKANILNNRIKAIGVGRDGKYWTQNFADFSSGFTYDGLVPQC</sequence>
<accession>A0A2T9YBZ8</accession>
<evidence type="ECO:0000313" key="4">
    <source>
        <dbReference type="Proteomes" id="UP000245699"/>
    </source>
</evidence>
<keyword evidence="1" id="KW-0732">Signal</keyword>
<dbReference type="CDD" id="cd05379">
    <property type="entry name" value="CAP_bacterial"/>
    <property type="match status" value="1"/>
</dbReference>
<reference evidence="3 4" key="1">
    <citation type="journal article" date="2018" name="MBio">
        <title>Comparative Genomics Reveals the Core Gene Toolbox for the Fungus-Insect Symbiosis.</title>
        <authorList>
            <person name="Wang Y."/>
            <person name="Stata M."/>
            <person name="Wang W."/>
            <person name="Stajich J.E."/>
            <person name="White M.M."/>
            <person name="Moncalvo J.M."/>
        </authorList>
    </citation>
    <scope>NUCLEOTIDE SEQUENCE [LARGE SCALE GENOMIC DNA]</scope>
    <source>
        <strain evidence="3 4">AUS-77-4</strain>
    </source>
</reference>
<evidence type="ECO:0000313" key="3">
    <source>
        <dbReference type="EMBL" id="PVU89850.1"/>
    </source>
</evidence>
<feature type="chain" id="PRO_5015731263" description="SCP domain-containing protein" evidence="1">
    <location>
        <begin position="25"/>
        <end position="191"/>
    </location>
</feature>
<keyword evidence="4" id="KW-1185">Reference proteome</keyword>
<dbReference type="STRING" id="61424.A0A2T9YBZ8"/>
<comment type="caution">
    <text evidence="3">The sequence shown here is derived from an EMBL/GenBank/DDBJ whole genome shotgun (WGS) entry which is preliminary data.</text>
</comment>
<dbReference type="Pfam" id="PF00188">
    <property type="entry name" value="CAP"/>
    <property type="match status" value="1"/>
</dbReference>
<dbReference type="OrthoDB" id="568194at2759"/>
<dbReference type="InterPro" id="IPR014044">
    <property type="entry name" value="CAP_dom"/>
</dbReference>
<name>A0A2T9YBZ8_9FUNG</name>